<dbReference type="eggNOG" id="COG2226">
    <property type="taxonomic scope" value="Bacteria"/>
</dbReference>
<evidence type="ECO:0000259" key="2">
    <source>
        <dbReference type="Pfam" id="PF21302"/>
    </source>
</evidence>
<dbReference type="AlphaFoldDB" id="A0A098BVR4"/>
<dbReference type="PIRSF" id="PIRSF018249">
    <property type="entry name" value="MyrA_prd"/>
    <property type="match status" value="1"/>
</dbReference>
<gene>
    <name evidence="3" type="primary">rlmAII</name>
    <name evidence="3" type="ORF">RHRU231_930204</name>
</gene>
<feature type="domain" description="23S rRNA (guanine(745)-N(1))-methyltransferase N-terminal" evidence="2">
    <location>
        <begin position="10"/>
        <end position="44"/>
    </location>
</feature>
<accession>A0A098BVR4</accession>
<dbReference type="CDD" id="cd02440">
    <property type="entry name" value="AdoMet_MTases"/>
    <property type="match status" value="1"/>
</dbReference>
<dbReference type="InterPro" id="IPR041698">
    <property type="entry name" value="Methyltransf_25"/>
</dbReference>
<dbReference type="InterPro" id="IPR016718">
    <property type="entry name" value="rRNA_m1G-MeTrfase_A_prd"/>
</dbReference>
<organism evidence="3 4">
    <name type="scientific">Rhodococcus ruber</name>
    <dbReference type="NCBI Taxonomy" id="1830"/>
    <lineage>
        <taxon>Bacteria</taxon>
        <taxon>Bacillati</taxon>
        <taxon>Actinomycetota</taxon>
        <taxon>Actinomycetes</taxon>
        <taxon>Mycobacteriales</taxon>
        <taxon>Nocardiaceae</taxon>
        <taxon>Rhodococcus</taxon>
    </lineage>
</organism>
<dbReference type="SUPFAM" id="SSF53335">
    <property type="entry name" value="S-adenosyl-L-methionine-dependent methyltransferases"/>
    <property type="match status" value="1"/>
</dbReference>
<dbReference type="OrthoDB" id="108476at2"/>
<dbReference type="EMBL" id="CCSD01000109">
    <property type="protein sequence ID" value="CDZ92325.1"/>
    <property type="molecule type" value="Genomic_DNA"/>
</dbReference>
<dbReference type="Proteomes" id="UP000042997">
    <property type="component" value="Unassembled WGS sequence"/>
</dbReference>
<keyword evidence="3" id="KW-0808">Transferase</keyword>
<dbReference type="GO" id="GO:0052912">
    <property type="term" value="F:23S rRNA (guanine(748)-N(1))-methyltransferase activity"/>
    <property type="evidence" value="ECO:0007669"/>
    <property type="project" value="UniProtKB-EC"/>
</dbReference>
<dbReference type="Gene3D" id="3.40.50.150">
    <property type="entry name" value="Vaccinia Virus protein VP39"/>
    <property type="match status" value="1"/>
</dbReference>
<evidence type="ECO:0000313" key="4">
    <source>
        <dbReference type="Proteomes" id="UP000042997"/>
    </source>
</evidence>
<evidence type="ECO:0000313" key="3">
    <source>
        <dbReference type="EMBL" id="CDZ92325.1"/>
    </source>
</evidence>
<sequence>MLDAVTDLLACPQCERGLDLDEGVLLCEAGHSFDVARQGYVSLLTGAATRFTGDTAEMIAARADFLDAGHFDPLLGAVARACAEHPAGDDGARVLEVGAGTGRYLAAVLDALPDSRGVGLDVSKPAVRRIARSHPRVGAVLADVWRQLPIRSGVLTHVLSVFAPRNAAETHRVLAPGGVLVVAAPTPAHLRELVTLPGMVQVDERKTERLGAALSGGFERVDRADVQFTLELDRPALGRLAGMGPSGHHLTGERLAELVGGLPEPFPVTASVTVTVWARRSD</sequence>
<keyword evidence="3" id="KW-0489">Methyltransferase</keyword>
<dbReference type="Pfam" id="PF21302">
    <property type="entry name" value="Zn_ribbon_RlmA"/>
    <property type="match status" value="1"/>
</dbReference>
<dbReference type="KEGG" id="rrz:CS378_23450"/>
<dbReference type="InterPro" id="IPR029063">
    <property type="entry name" value="SAM-dependent_MTases_sf"/>
</dbReference>
<dbReference type="EC" id="2.1.1.188" evidence="3"/>
<dbReference type="RefSeq" id="WP_010592452.1">
    <property type="nucleotide sequence ID" value="NZ_CP023714.1"/>
</dbReference>
<name>A0A098BVR4_9NOCA</name>
<protein>
    <submittedName>
        <fullName evidence="3">23S rRNA (Guanine(748)-N(1))-methyltransferase</fullName>
        <ecNumber evidence="3">2.1.1.188</ecNumber>
    </submittedName>
</protein>
<evidence type="ECO:0000259" key="1">
    <source>
        <dbReference type="Pfam" id="PF13649"/>
    </source>
</evidence>
<proteinExistence type="predicted"/>
<reference evidence="3 4" key="1">
    <citation type="journal article" date="2014" name="Genome Announc.">
        <title>Draft Genome Sequence of Propane- and Butane-Oxidizing Actinobacterium Rhodococcus ruber IEGM 231.</title>
        <authorList>
            <person name="Ivshina I.B."/>
            <person name="Kuyukina M.S."/>
            <person name="Krivoruchko A.V."/>
            <person name="Barbe V."/>
            <person name="Fischer C."/>
        </authorList>
    </citation>
    <scope>NUCLEOTIDE SEQUENCE [LARGE SCALE GENOMIC DNA]</scope>
</reference>
<dbReference type="InterPro" id="IPR048647">
    <property type="entry name" value="RlmA_N"/>
</dbReference>
<dbReference type="Pfam" id="PF13649">
    <property type="entry name" value="Methyltransf_25"/>
    <property type="match status" value="1"/>
</dbReference>
<feature type="domain" description="Methyltransferase" evidence="1">
    <location>
        <begin position="94"/>
        <end position="178"/>
    </location>
</feature>